<reference evidence="3 4" key="1">
    <citation type="journal article" date="2013" name="Genome Announc.">
        <title>Draft Genome Sequence of an Alphaproteobacterium, Caenispirillum salinarum AK4(T), Isolated from a Solar Saltern.</title>
        <authorList>
            <person name="Khatri I."/>
            <person name="Singh A."/>
            <person name="Korpole S."/>
            <person name="Pinnaka A.K."/>
            <person name="Subramanian S."/>
        </authorList>
    </citation>
    <scope>NUCLEOTIDE SEQUENCE [LARGE SCALE GENOMIC DNA]</scope>
    <source>
        <strain evidence="3 4">AK4</strain>
    </source>
</reference>
<protein>
    <submittedName>
        <fullName evidence="3">Uncharacterized protein</fullName>
    </submittedName>
</protein>
<sequence>MSRHVIAETTLGGLRPVGVGQRRTLDAWDQIVAFLEHDGQLGPDHAALFAEPVVDENGVVEWYAPRDSESEAVPVSSLPEAEQESVRAEAARLTDAISARADALRESMREEDKRLGETLATALFVPEDTDVLYVQDGRPVLVNWGTLKDVAAPRLSVLDEVVRPRAPEPVRPPPPPILRRISRILVDRRWRWWNLLWVLFALLVTAIMALLLWGCALGIPFGNTFLSYCPQPPTLSDDLAAERRRGVELQAEIDRLEDQLADLPRCVPREPPPPPPPRVVPEPTPAPAPTPEESEFDRRREEAGGSSGDITVTLIWDGDSDLDLVARCPDGSQIDYTQRSSCGGELDVDANNQSSSIMPSPVENVFWPDGEAAPGVYRVFVDNYEGRSAGNAPVPFQVRVSIGSDVQEFSGEVAEPGGAVPVTEFTIE</sequence>
<keyword evidence="2" id="KW-1133">Transmembrane helix</keyword>
<proteinExistence type="predicted"/>
<gene>
    <name evidence="3" type="ORF">C882_2335</name>
</gene>
<dbReference type="STRING" id="1238182.C882_2335"/>
<feature type="region of interest" description="Disordered" evidence="1">
    <location>
        <begin position="261"/>
        <end position="312"/>
    </location>
</feature>
<evidence type="ECO:0000313" key="4">
    <source>
        <dbReference type="Proteomes" id="UP000009881"/>
    </source>
</evidence>
<dbReference type="Proteomes" id="UP000009881">
    <property type="component" value="Unassembled WGS sequence"/>
</dbReference>
<accession>K9HPQ8</accession>
<dbReference type="AlphaFoldDB" id="K9HPQ8"/>
<keyword evidence="4" id="KW-1185">Reference proteome</keyword>
<evidence type="ECO:0000256" key="2">
    <source>
        <dbReference type="SAM" id="Phobius"/>
    </source>
</evidence>
<dbReference type="RefSeq" id="WP_009538746.1">
    <property type="nucleotide sequence ID" value="NZ_ANHY01000003.1"/>
</dbReference>
<dbReference type="OrthoDB" id="1090891at2"/>
<keyword evidence="2" id="KW-0812">Transmembrane</keyword>
<dbReference type="EMBL" id="ANHY01000003">
    <property type="protein sequence ID" value="EKV32258.1"/>
    <property type="molecule type" value="Genomic_DNA"/>
</dbReference>
<organism evidence="3 4">
    <name type="scientific">Caenispirillum salinarum AK4</name>
    <dbReference type="NCBI Taxonomy" id="1238182"/>
    <lineage>
        <taxon>Bacteria</taxon>
        <taxon>Pseudomonadati</taxon>
        <taxon>Pseudomonadota</taxon>
        <taxon>Alphaproteobacteria</taxon>
        <taxon>Rhodospirillales</taxon>
        <taxon>Novispirillaceae</taxon>
        <taxon>Caenispirillum</taxon>
    </lineage>
</organism>
<feature type="transmembrane region" description="Helical" evidence="2">
    <location>
        <begin position="192"/>
        <end position="213"/>
    </location>
</feature>
<keyword evidence="2" id="KW-0472">Membrane</keyword>
<feature type="compositionally biased region" description="Pro residues" evidence="1">
    <location>
        <begin position="269"/>
        <end position="290"/>
    </location>
</feature>
<comment type="caution">
    <text evidence="3">The sequence shown here is derived from an EMBL/GenBank/DDBJ whole genome shotgun (WGS) entry which is preliminary data.</text>
</comment>
<evidence type="ECO:0000256" key="1">
    <source>
        <dbReference type="SAM" id="MobiDB-lite"/>
    </source>
</evidence>
<name>K9HPQ8_9PROT</name>
<evidence type="ECO:0000313" key="3">
    <source>
        <dbReference type="EMBL" id="EKV32258.1"/>
    </source>
</evidence>
<dbReference type="eggNOG" id="COG4676">
    <property type="taxonomic scope" value="Bacteria"/>
</dbReference>